<dbReference type="EMBL" id="JAUYVI010000002">
    <property type="protein sequence ID" value="MDQ7246859.1"/>
    <property type="molecule type" value="Genomic_DNA"/>
</dbReference>
<gene>
    <name evidence="10" type="ORF">Q8A70_04250</name>
</gene>
<evidence type="ECO:0000256" key="2">
    <source>
        <dbReference type="ARBA" id="ARBA00005236"/>
    </source>
</evidence>
<keyword evidence="4 7" id="KW-0812">Transmembrane</keyword>
<dbReference type="PANTHER" id="PTHR30489">
    <property type="entry name" value="LIPOPROTEIN-RELEASING SYSTEM TRANSMEMBRANE PROTEIN LOLE"/>
    <property type="match status" value="1"/>
</dbReference>
<evidence type="ECO:0000256" key="7">
    <source>
        <dbReference type="SAM" id="Phobius"/>
    </source>
</evidence>
<dbReference type="InterPro" id="IPR025857">
    <property type="entry name" value="MacB_PCD"/>
</dbReference>
<organism evidence="10 11">
    <name type="scientific">Dongia sedimenti</name>
    <dbReference type="NCBI Taxonomy" id="3064282"/>
    <lineage>
        <taxon>Bacteria</taxon>
        <taxon>Pseudomonadati</taxon>
        <taxon>Pseudomonadota</taxon>
        <taxon>Alphaproteobacteria</taxon>
        <taxon>Rhodospirillales</taxon>
        <taxon>Dongiaceae</taxon>
        <taxon>Dongia</taxon>
    </lineage>
</organism>
<evidence type="ECO:0000313" key="10">
    <source>
        <dbReference type="EMBL" id="MDQ7246859.1"/>
    </source>
</evidence>
<comment type="caution">
    <text evidence="10">The sequence shown here is derived from an EMBL/GenBank/DDBJ whole genome shotgun (WGS) entry which is preliminary data.</text>
</comment>
<feature type="transmembrane region" description="Helical" evidence="7">
    <location>
        <begin position="21"/>
        <end position="44"/>
    </location>
</feature>
<dbReference type="Pfam" id="PF12704">
    <property type="entry name" value="MacB_PCD"/>
    <property type="match status" value="1"/>
</dbReference>
<evidence type="ECO:0000259" key="8">
    <source>
        <dbReference type="Pfam" id="PF02687"/>
    </source>
</evidence>
<dbReference type="InterPro" id="IPR003838">
    <property type="entry name" value="ABC3_permease_C"/>
</dbReference>
<evidence type="ECO:0000256" key="1">
    <source>
        <dbReference type="ARBA" id="ARBA00004651"/>
    </source>
</evidence>
<comment type="similarity">
    <text evidence="2">Belongs to the ABC-4 integral membrane protein family. LolC/E subfamily.</text>
</comment>
<evidence type="ECO:0000259" key="9">
    <source>
        <dbReference type="Pfam" id="PF12704"/>
    </source>
</evidence>
<evidence type="ECO:0000256" key="5">
    <source>
        <dbReference type="ARBA" id="ARBA00022989"/>
    </source>
</evidence>
<dbReference type="Pfam" id="PF02687">
    <property type="entry name" value="FtsX"/>
    <property type="match status" value="1"/>
</dbReference>
<feature type="transmembrane region" description="Helical" evidence="7">
    <location>
        <begin position="374"/>
        <end position="393"/>
    </location>
</feature>
<protein>
    <submittedName>
        <fullName evidence="10">FtsX-like permease family protein</fullName>
    </submittedName>
</protein>
<proteinExistence type="inferred from homology"/>
<dbReference type="RefSeq" id="WP_379954275.1">
    <property type="nucleotide sequence ID" value="NZ_JAUYVI010000002.1"/>
</dbReference>
<comment type="subcellular location">
    <subcellularLocation>
        <location evidence="1">Cell membrane</location>
        <topology evidence="1">Multi-pass membrane protein</topology>
    </subcellularLocation>
</comment>
<evidence type="ECO:0000256" key="6">
    <source>
        <dbReference type="ARBA" id="ARBA00023136"/>
    </source>
</evidence>
<evidence type="ECO:0000313" key="11">
    <source>
        <dbReference type="Proteomes" id="UP001230156"/>
    </source>
</evidence>
<sequence>MNRLLPFEWIAATRFLREGAVQTLLIITGVGVGVGVVVFMSALLTGLQASFLQRMFSSQAQIVLRPPDEVARPLRRESDGFVVLATVLKPEQRLRSIDQWQKVRDLTKDIGGIITVSPMASGAGFAVRGEASKSISLMGIEPAQFFKIVDIPGKIVAGTVRLNAGDIVIGTELAQDLGVAVNDKLRVTTATGASQTLTITGIFDLGNRGSNERNTYVALRTAQTMLDLTGGVTSIDVTVKDVYAAEEIAQEITAATGVEADSWIKTNADFFSFIGSQNMSNAAIRIFVSLSVAFGIASVLVVSVVQRSREIGILRAMGASRGQILRVFLLQGAVVGFLGSLFGSALGWGILAVWRSYAKHADGTALFDVTMEPRLLAMAAVLATLTGLAAAILPAMRAARLEPVVAIRG</sequence>
<feature type="transmembrane region" description="Helical" evidence="7">
    <location>
        <begin position="286"/>
        <end position="306"/>
    </location>
</feature>
<keyword evidence="3" id="KW-1003">Cell membrane</keyword>
<feature type="domain" description="MacB-like periplasmic core" evidence="9">
    <location>
        <begin position="23"/>
        <end position="254"/>
    </location>
</feature>
<feature type="transmembrane region" description="Helical" evidence="7">
    <location>
        <begin position="327"/>
        <end position="354"/>
    </location>
</feature>
<evidence type="ECO:0000256" key="4">
    <source>
        <dbReference type="ARBA" id="ARBA00022692"/>
    </source>
</evidence>
<keyword evidence="6 7" id="KW-0472">Membrane</keyword>
<reference evidence="11" key="1">
    <citation type="submission" date="2023-08" db="EMBL/GenBank/DDBJ databases">
        <title>Rhodospirillaceae gen. nov., a novel taxon isolated from the Yangtze River Yuezi River estuary sludge.</title>
        <authorList>
            <person name="Ruan L."/>
        </authorList>
    </citation>
    <scope>NUCLEOTIDE SEQUENCE [LARGE SCALE GENOMIC DNA]</scope>
    <source>
        <strain evidence="11">R-7</strain>
    </source>
</reference>
<feature type="domain" description="ABC3 transporter permease C-terminal" evidence="8">
    <location>
        <begin position="286"/>
        <end position="403"/>
    </location>
</feature>
<accession>A0ABU0YGL0</accession>
<name>A0ABU0YGL0_9PROT</name>
<dbReference type="Proteomes" id="UP001230156">
    <property type="component" value="Unassembled WGS sequence"/>
</dbReference>
<keyword evidence="5 7" id="KW-1133">Transmembrane helix</keyword>
<evidence type="ECO:0000256" key="3">
    <source>
        <dbReference type="ARBA" id="ARBA00022475"/>
    </source>
</evidence>
<dbReference type="InterPro" id="IPR051447">
    <property type="entry name" value="Lipoprotein-release_system"/>
</dbReference>
<dbReference type="PANTHER" id="PTHR30489:SF0">
    <property type="entry name" value="LIPOPROTEIN-RELEASING SYSTEM TRANSMEMBRANE PROTEIN LOLE"/>
    <property type="match status" value="1"/>
</dbReference>
<keyword evidence="11" id="KW-1185">Reference proteome</keyword>